<proteinExistence type="predicted"/>
<keyword evidence="1" id="KW-0812">Transmembrane</keyword>
<keyword evidence="1" id="KW-0472">Membrane</keyword>
<protein>
    <submittedName>
        <fullName evidence="2">Uncharacterized protein</fullName>
    </submittedName>
</protein>
<evidence type="ECO:0000256" key="1">
    <source>
        <dbReference type="SAM" id="Phobius"/>
    </source>
</evidence>
<organism evidence="2">
    <name type="scientific">marine sediment metagenome</name>
    <dbReference type="NCBI Taxonomy" id="412755"/>
    <lineage>
        <taxon>unclassified sequences</taxon>
        <taxon>metagenomes</taxon>
        <taxon>ecological metagenomes</taxon>
    </lineage>
</organism>
<comment type="caution">
    <text evidence="2">The sequence shown here is derived from an EMBL/GenBank/DDBJ whole genome shotgun (WGS) entry which is preliminary data.</text>
</comment>
<sequence length="47" mass="4792">MESILGAPSEQFIGWGNALPLIILAIGGVFILAGVALTFSVFNASGK</sequence>
<evidence type="ECO:0000313" key="2">
    <source>
        <dbReference type="EMBL" id="KKK61973.1"/>
    </source>
</evidence>
<reference evidence="2" key="1">
    <citation type="journal article" date="2015" name="Nature">
        <title>Complex archaea that bridge the gap between prokaryotes and eukaryotes.</title>
        <authorList>
            <person name="Spang A."/>
            <person name="Saw J.H."/>
            <person name="Jorgensen S.L."/>
            <person name="Zaremba-Niedzwiedzka K."/>
            <person name="Martijn J."/>
            <person name="Lind A.E."/>
            <person name="van Eijk R."/>
            <person name="Schleper C."/>
            <person name="Guy L."/>
            <person name="Ettema T.J."/>
        </authorList>
    </citation>
    <scope>NUCLEOTIDE SEQUENCE</scope>
</reference>
<feature type="transmembrane region" description="Helical" evidence="1">
    <location>
        <begin position="18"/>
        <end position="42"/>
    </location>
</feature>
<name>A0A0F8WZ89_9ZZZZ</name>
<accession>A0A0F8WZ89</accession>
<dbReference type="AlphaFoldDB" id="A0A0F8WZ89"/>
<gene>
    <name evidence="2" type="ORF">LCGC14_3008980</name>
</gene>
<dbReference type="EMBL" id="LAZR01062224">
    <property type="protein sequence ID" value="KKK61973.1"/>
    <property type="molecule type" value="Genomic_DNA"/>
</dbReference>
<keyword evidence="1" id="KW-1133">Transmembrane helix</keyword>